<reference evidence="11 12" key="1">
    <citation type="submission" date="2015-10" db="EMBL/GenBank/DDBJ databases">
        <title>The cercosporin biosynthetic gene cluster was horizontally transferred to several fungal lineages and shown to be expanded in Cercospora beticola based on microsynteny with recipient genomes.</title>
        <authorList>
            <person name="De Jonge R."/>
            <person name="Ebert M.K."/>
            <person name="Suttle J.C."/>
            <person name="Jurick Ii W.M."/>
            <person name="Secor G.A."/>
            <person name="Thomma B.P."/>
            <person name="Van De Peer Y."/>
            <person name="Bolton M.D."/>
        </authorList>
    </citation>
    <scope>NUCLEOTIDE SEQUENCE [LARGE SCALE GENOMIC DNA]</scope>
    <source>
        <strain evidence="11 12">09-40</strain>
    </source>
</reference>
<dbReference type="GO" id="GO:0016020">
    <property type="term" value="C:membrane"/>
    <property type="evidence" value="ECO:0007669"/>
    <property type="project" value="UniProtKB-SubCell"/>
</dbReference>
<dbReference type="NCBIfam" id="TIGR01297">
    <property type="entry name" value="CDF"/>
    <property type="match status" value="1"/>
</dbReference>
<dbReference type="FunFam" id="3.30.70.1350:FF:000010">
    <property type="entry name" value="Cation efflux family protein, putative"/>
    <property type="match status" value="1"/>
</dbReference>
<comment type="similarity">
    <text evidence="2">Belongs to the cation diffusion facilitator (CDF) transporter (TC 2.A.4) family. SLC30A subfamily.</text>
</comment>
<dbReference type="InterPro" id="IPR027469">
    <property type="entry name" value="Cation_efflux_TMD_sf"/>
</dbReference>
<dbReference type="GO" id="GO:0008324">
    <property type="term" value="F:monoatomic cation transmembrane transporter activity"/>
    <property type="evidence" value="ECO:0007669"/>
    <property type="project" value="InterPro"/>
</dbReference>
<keyword evidence="3" id="KW-0813">Transport</keyword>
<dbReference type="FunFam" id="1.20.1510.10:FF:000013">
    <property type="entry name" value="Cation efflux family protein"/>
    <property type="match status" value="1"/>
</dbReference>
<evidence type="ECO:0000256" key="9">
    <source>
        <dbReference type="SAM" id="Phobius"/>
    </source>
</evidence>
<dbReference type="EMBL" id="LKMD01000100">
    <property type="protein sequence ID" value="PIB01958.1"/>
    <property type="molecule type" value="Genomic_DNA"/>
</dbReference>
<dbReference type="Gene3D" id="3.30.70.1350">
    <property type="entry name" value="Cation efflux protein, cytoplasmic domain"/>
    <property type="match status" value="1"/>
</dbReference>
<dbReference type="AlphaFoldDB" id="A0A2G5IAY2"/>
<dbReference type="PANTHER" id="PTHR43840">
    <property type="entry name" value="MITOCHONDRIAL METAL TRANSPORTER 1-RELATED"/>
    <property type="match status" value="1"/>
</dbReference>
<comment type="subcellular location">
    <subcellularLocation>
        <location evidence="1">Membrane</location>
        <topology evidence="1">Multi-pass membrane protein</topology>
    </subcellularLocation>
</comment>
<keyword evidence="7 9" id="KW-0472">Membrane</keyword>
<dbReference type="InterPro" id="IPR050291">
    <property type="entry name" value="CDF_Transporter"/>
</dbReference>
<dbReference type="InterPro" id="IPR036837">
    <property type="entry name" value="Cation_efflux_CTD_sf"/>
</dbReference>
<dbReference type="InterPro" id="IPR058533">
    <property type="entry name" value="Cation_efflux_TM"/>
</dbReference>
<feature type="region of interest" description="Disordered" evidence="8">
    <location>
        <begin position="434"/>
        <end position="477"/>
    </location>
</feature>
<dbReference type="GO" id="GO:0098771">
    <property type="term" value="P:inorganic ion homeostasis"/>
    <property type="evidence" value="ECO:0007669"/>
    <property type="project" value="UniProtKB-ARBA"/>
</dbReference>
<accession>A0A2G5IAY2</accession>
<gene>
    <name evidence="11" type="ORF">CB0940_00920</name>
</gene>
<evidence type="ECO:0000256" key="4">
    <source>
        <dbReference type="ARBA" id="ARBA00022692"/>
    </source>
</evidence>
<dbReference type="InterPro" id="IPR002524">
    <property type="entry name" value="Cation_efflux"/>
</dbReference>
<evidence type="ECO:0000256" key="2">
    <source>
        <dbReference type="ARBA" id="ARBA00008873"/>
    </source>
</evidence>
<comment type="caution">
    <text evidence="11">The sequence shown here is derived from an EMBL/GenBank/DDBJ whole genome shotgun (WGS) entry which is preliminary data.</text>
</comment>
<feature type="compositionally biased region" description="Low complexity" evidence="8">
    <location>
        <begin position="65"/>
        <end position="80"/>
    </location>
</feature>
<name>A0A2G5IAY2_CERBT</name>
<keyword evidence="4 9" id="KW-0812">Transmembrane</keyword>
<evidence type="ECO:0000256" key="8">
    <source>
        <dbReference type="SAM" id="MobiDB-lite"/>
    </source>
</evidence>
<sequence length="477" mass="51917">MRSLISSSWPPRCNASTSTVHHAARRLLKPSSQRRILLTIASASAHAHARPLHRSPHQWSSLVHSARASPPTAPRAPMATQVLQKRTHAGHSHAGGHHHHHHGDNAYLTSKNSKDPGVRITRIGLYVNLGMAIAKGAGGYIFNSKALTADAVHALTDLVSDIMTLATISWSIRPATSRFPMGYGKIESLGALAVSCILLGGGIGIGLQAVLALSQQFFPHIHEFLSHLGFLAHSHSHDHAHGAAEVGPNINAAWLAAGSIVIKEWLYRATMKVAKEKRSSVLSSNAYHHRVDSLTAFVALFTIVASHFLESARWLDPVGGLVISGMIVQAGWGNTMSALYELADRGLEEEIREKAETTARGALKNYGLELRGLQGIKSGQNLMFELEVAVPSDWTVSRADEVEQIIRDAIAQKVRGTKRVTIRFTTRNNAPFADEFVARSDDPEHGADEDHHDHDHDHDHSHSHGKAMNGSTSQKRK</sequence>
<evidence type="ECO:0000256" key="5">
    <source>
        <dbReference type="ARBA" id="ARBA00022989"/>
    </source>
</evidence>
<dbReference type="PANTHER" id="PTHR43840:SF15">
    <property type="entry name" value="MITOCHONDRIAL METAL TRANSPORTER 1-RELATED"/>
    <property type="match status" value="1"/>
</dbReference>
<protein>
    <submittedName>
        <fullName evidence="11">Mitochondrial metal transporter 2</fullName>
    </submittedName>
</protein>
<dbReference type="Gene3D" id="1.20.1510.10">
    <property type="entry name" value="Cation efflux protein transmembrane domain"/>
    <property type="match status" value="1"/>
</dbReference>
<dbReference type="Pfam" id="PF01545">
    <property type="entry name" value="Cation_efflux"/>
    <property type="match status" value="1"/>
</dbReference>
<dbReference type="SUPFAM" id="SSF160240">
    <property type="entry name" value="Cation efflux protein cytoplasmic domain-like"/>
    <property type="match status" value="1"/>
</dbReference>
<evidence type="ECO:0000313" key="12">
    <source>
        <dbReference type="Proteomes" id="UP000230605"/>
    </source>
</evidence>
<keyword evidence="6" id="KW-0406">Ion transport</keyword>
<feature type="transmembrane region" description="Helical" evidence="9">
    <location>
        <begin position="189"/>
        <end position="211"/>
    </location>
</feature>
<evidence type="ECO:0000256" key="6">
    <source>
        <dbReference type="ARBA" id="ARBA00023065"/>
    </source>
</evidence>
<evidence type="ECO:0000256" key="3">
    <source>
        <dbReference type="ARBA" id="ARBA00022448"/>
    </source>
</evidence>
<feature type="region of interest" description="Disordered" evidence="8">
    <location>
        <begin position="47"/>
        <end position="113"/>
    </location>
</feature>
<feature type="domain" description="Cation efflux protein transmembrane" evidence="10">
    <location>
        <begin position="123"/>
        <end position="342"/>
    </location>
</feature>
<dbReference type="Proteomes" id="UP000230605">
    <property type="component" value="Chromosome 1"/>
</dbReference>
<keyword evidence="5 9" id="KW-1133">Transmembrane helix</keyword>
<dbReference type="GO" id="GO:0030003">
    <property type="term" value="P:intracellular monoatomic cation homeostasis"/>
    <property type="evidence" value="ECO:0007669"/>
    <property type="project" value="UniProtKB-ARBA"/>
</dbReference>
<feature type="compositionally biased region" description="Basic residues" evidence="8">
    <location>
        <begin position="47"/>
        <end position="56"/>
    </location>
</feature>
<dbReference type="GO" id="GO:0005739">
    <property type="term" value="C:mitochondrion"/>
    <property type="evidence" value="ECO:0007669"/>
    <property type="project" value="UniProtKB-ARBA"/>
</dbReference>
<dbReference type="SUPFAM" id="SSF161111">
    <property type="entry name" value="Cation efflux protein transmembrane domain-like"/>
    <property type="match status" value="1"/>
</dbReference>
<evidence type="ECO:0000313" key="11">
    <source>
        <dbReference type="EMBL" id="PIB01958.1"/>
    </source>
</evidence>
<evidence type="ECO:0000256" key="7">
    <source>
        <dbReference type="ARBA" id="ARBA00023136"/>
    </source>
</evidence>
<feature type="compositionally biased region" description="Basic residues" evidence="8">
    <location>
        <begin position="85"/>
        <end position="102"/>
    </location>
</feature>
<organism evidence="11 12">
    <name type="scientific">Cercospora beticola</name>
    <name type="common">Sugarbeet leaf spot fungus</name>
    <dbReference type="NCBI Taxonomy" id="122368"/>
    <lineage>
        <taxon>Eukaryota</taxon>
        <taxon>Fungi</taxon>
        <taxon>Dikarya</taxon>
        <taxon>Ascomycota</taxon>
        <taxon>Pezizomycotina</taxon>
        <taxon>Dothideomycetes</taxon>
        <taxon>Dothideomycetidae</taxon>
        <taxon>Mycosphaerellales</taxon>
        <taxon>Mycosphaerellaceae</taxon>
        <taxon>Cercospora</taxon>
    </lineage>
</organism>
<evidence type="ECO:0000259" key="10">
    <source>
        <dbReference type="Pfam" id="PF01545"/>
    </source>
</evidence>
<proteinExistence type="inferred from homology"/>
<feature type="compositionally biased region" description="Basic and acidic residues" evidence="8">
    <location>
        <begin position="436"/>
        <end position="462"/>
    </location>
</feature>
<dbReference type="OrthoDB" id="435980at2759"/>
<evidence type="ECO:0000256" key="1">
    <source>
        <dbReference type="ARBA" id="ARBA00004141"/>
    </source>
</evidence>